<comment type="caution">
    <text evidence="2">The sequence shown here is derived from an EMBL/GenBank/DDBJ whole genome shotgun (WGS) entry which is preliminary data.</text>
</comment>
<evidence type="ECO:0000313" key="2">
    <source>
        <dbReference type="EMBL" id="KHN86138.1"/>
    </source>
</evidence>
<organism evidence="2 3">
    <name type="scientific">Toxocara canis</name>
    <name type="common">Canine roundworm</name>
    <dbReference type="NCBI Taxonomy" id="6265"/>
    <lineage>
        <taxon>Eukaryota</taxon>
        <taxon>Metazoa</taxon>
        <taxon>Ecdysozoa</taxon>
        <taxon>Nematoda</taxon>
        <taxon>Chromadorea</taxon>
        <taxon>Rhabditida</taxon>
        <taxon>Spirurina</taxon>
        <taxon>Ascaridomorpha</taxon>
        <taxon>Ascaridoidea</taxon>
        <taxon>Toxocaridae</taxon>
        <taxon>Toxocara</taxon>
    </lineage>
</organism>
<dbReference type="SMART" id="SM00228">
    <property type="entry name" value="PDZ"/>
    <property type="match status" value="1"/>
</dbReference>
<evidence type="ECO:0000259" key="1">
    <source>
        <dbReference type="PROSITE" id="PS50106"/>
    </source>
</evidence>
<dbReference type="InterPro" id="IPR036034">
    <property type="entry name" value="PDZ_sf"/>
</dbReference>
<feature type="domain" description="PDZ" evidence="1">
    <location>
        <begin position="5"/>
        <end position="100"/>
    </location>
</feature>
<accession>A0A0B2VWU6</accession>
<protein>
    <submittedName>
        <fullName evidence="2">Rho GTPase-activating protein 21</fullName>
    </submittedName>
</protein>
<dbReference type="SUPFAM" id="SSF50156">
    <property type="entry name" value="PDZ domain-like"/>
    <property type="match status" value="1"/>
</dbReference>
<dbReference type="Proteomes" id="UP000031036">
    <property type="component" value="Unassembled WGS sequence"/>
</dbReference>
<dbReference type="OrthoDB" id="2272012at2759"/>
<dbReference type="InterPro" id="IPR001478">
    <property type="entry name" value="PDZ"/>
</dbReference>
<dbReference type="EMBL" id="JPKZ01000643">
    <property type="protein sequence ID" value="KHN86138.1"/>
    <property type="molecule type" value="Genomic_DNA"/>
</dbReference>
<evidence type="ECO:0000313" key="3">
    <source>
        <dbReference type="Proteomes" id="UP000031036"/>
    </source>
</evidence>
<reference evidence="2 3" key="1">
    <citation type="submission" date="2014-11" db="EMBL/GenBank/DDBJ databases">
        <title>Genetic blueprint of the zoonotic pathogen Toxocara canis.</title>
        <authorList>
            <person name="Zhu X.-Q."/>
            <person name="Korhonen P.K."/>
            <person name="Cai H."/>
            <person name="Young N.D."/>
            <person name="Nejsum P."/>
            <person name="von Samson-Himmelstjerna G."/>
            <person name="Boag P.R."/>
            <person name="Tan P."/>
            <person name="Li Q."/>
            <person name="Min J."/>
            <person name="Yang Y."/>
            <person name="Wang X."/>
            <person name="Fang X."/>
            <person name="Hall R.S."/>
            <person name="Hofmann A."/>
            <person name="Sternberg P.W."/>
            <person name="Jex A.R."/>
            <person name="Gasser R.B."/>
        </authorList>
    </citation>
    <scope>NUCLEOTIDE SEQUENCE [LARGE SCALE GENOMIC DNA]</scope>
    <source>
        <strain evidence="2">PN_DK_2014</strain>
    </source>
</reference>
<proteinExistence type="predicted"/>
<dbReference type="STRING" id="6265.A0A0B2VWU6"/>
<name>A0A0B2VWU6_TOXCA</name>
<dbReference type="Gene3D" id="2.30.42.10">
    <property type="match status" value="1"/>
</dbReference>
<sequence>MTVRNVLLERPSPDFNYGFTIRHVAVYPPQNGLDECDGDVIGDGFVSELRLAPIHSAVISRVEPLSYAAEAGLRCGDRIVSLNDAPLSELSYEQICEIIRTRVVGFIRLLRFIYKWSNQHNYHKVA</sequence>
<dbReference type="Pfam" id="PF17820">
    <property type="entry name" value="PDZ_6"/>
    <property type="match status" value="1"/>
</dbReference>
<dbReference type="PROSITE" id="PS50106">
    <property type="entry name" value="PDZ"/>
    <property type="match status" value="1"/>
</dbReference>
<gene>
    <name evidence="2" type="primary">Arhgap21</name>
    <name evidence="2" type="ORF">Tcan_15305</name>
</gene>
<dbReference type="AlphaFoldDB" id="A0A0B2VWU6"/>
<dbReference type="InterPro" id="IPR041489">
    <property type="entry name" value="PDZ_6"/>
</dbReference>
<keyword evidence="3" id="KW-1185">Reference proteome</keyword>